<evidence type="ECO:0000259" key="1">
    <source>
        <dbReference type="Pfam" id="PF04230"/>
    </source>
</evidence>
<keyword evidence="3" id="KW-1185">Reference proteome</keyword>
<sequence length="434" mass="48407">MLTPKATETPLRLGIFGAAPDTGNLGVSALCHSVLSGLGGRINDAALTVFDNGRGLRMRDYQRLRLTRPVSHCGMRNSRRIYQHDSMINMQLTAMLGGTGNANLNALKNLDVALDISGGDSFTDLYGAHRFQTITRTKQLLLRLRRPLILLPQTYGPFANISNRKTSSEIVRAADYAWARDARSFEYLKELLQGEYDPRRHRRGVDVAFLLPPKKPRAIPECLTEPTREVVGININGLIYNDPVGAKQNFGLMADYRRAVVEIVRQILRESNCTIMLLPHVLTPTGHPESDLDACLDVCRQVGKSYSDRIFIPDANYNDQEAKWMIARTSWFCGTRMHSTIASLSSGVPTLAIAYSKKTLGVFETCAQGHNVVDPRLLQTEELIELAVRRFSERESIRKQICATLPKLLETAKQQMDEISSACCALSRTPEAVF</sequence>
<comment type="caution">
    <text evidence="2">The sequence shown here is derived from an EMBL/GenBank/DDBJ whole genome shotgun (WGS) entry which is preliminary data.</text>
</comment>
<dbReference type="Pfam" id="PF04230">
    <property type="entry name" value="PS_pyruv_trans"/>
    <property type="match status" value="1"/>
</dbReference>
<organism evidence="2 3">
    <name type="scientific">Biformimicrobium ophioploci</name>
    <dbReference type="NCBI Taxonomy" id="3036711"/>
    <lineage>
        <taxon>Bacteria</taxon>
        <taxon>Pseudomonadati</taxon>
        <taxon>Pseudomonadota</taxon>
        <taxon>Gammaproteobacteria</taxon>
        <taxon>Cellvibrionales</taxon>
        <taxon>Microbulbiferaceae</taxon>
        <taxon>Biformimicrobium</taxon>
    </lineage>
</organism>
<gene>
    <name evidence="2" type="ORF">MNKW57_20730</name>
</gene>
<evidence type="ECO:0000313" key="3">
    <source>
        <dbReference type="Proteomes" id="UP001224392"/>
    </source>
</evidence>
<dbReference type="Proteomes" id="UP001224392">
    <property type="component" value="Unassembled WGS sequence"/>
</dbReference>
<evidence type="ECO:0000313" key="2">
    <source>
        <dbReference type="EMBL" id="GMG87752.1"/>
    </source>
</evidence>
<reference evidence="2 3" key="1">
    <citation type="submission" date="2023-04" db="EMBL/GenBank/DDBJ databases">
        <title>Marinobulbifer ophiurae gen. nov., sp. Nov., isolate from tissue of brittle star Ophioplocus japonicus.</title>
        <authorList>
            <person name="Kawano K."/>
            <person name="Sawayama S."/>
            <person name="Nakagawa S."/>
        </authorList>
    </citation>
    <scope>NUCLEOTIDE SEQUENCE [LARGE SCALE GENOMIC DNA]</scope>
    <source>
        <strain evidence="2 3">NKW57</strain>
    </source>
</reference>
<dbReference type="RefSeq" id="WP_285764372.1">
    <property type="nucleotide sequence ID" value="NZ_BSYJ01000004.1"/>
</dbReference>
<dbReference type="InterPro" id="IPR007345">
    <property type="entry name" value="Polysacch_pyruvyl_Trfase"/>
</dbReference>
<name>A0ABQ6M096_9GAMM</name>
<dbReference type="EMBL" id="BSYJ01000004">
    <property type="protein sequence ID" value="GMG87752.1"/>
    <property type="molecule type" value="Genomic_DNA"/>
</dbReference>
<feature type="domain" description="Polysaccharide pyruvyl transferase" evidence="1">
    <location>
        <begin position="24"/>
        <end position="356"/>
    </location>
</feature>
<accession>A0ABQ6M096</accession>
<protein>
    <recommendedName>
        <fullName evidence="1">Polysaccharide pyruvyl transferase domain-containing protein</fullName>
    </recommendedName>
</protein>
<dbReference type="PANTHER" id="PTHR36836:SF1">
    <property type="entry name" value="COLANIC ACID BIOSYNTHESIS PROTEIN WCAK"/>
    <property type="match status" value="1"/>
</dbReference>
<proteinExistence type="predicted"/>
<dbReference type="PANTHER" id="PTHR36836">
    <property type="entry name" value="COLANIC ACID BIOSYNTHESIS PROTEIN WCAK"/>
    <property type="match status" value="1"/>
</dbReference>